<accession>A0A7E6FM29</accession>
<dbReference type="SUPFAM" id="SSF103359">
    <property type="entry name" value="Suppressor of Fused, N-terminal domain"/>
    <property type="match status" value="1"/>
</dbReference>
<gene>
    <name evidence="5" type="primary">LOC115224100</name>
</gene>
<evidence type="ECO:0000256" key="1">
    <source>
        <dbReference type="SAM" id="MobiDB-lite"/>
    </source>
</evidence>
<dbReference type="Gene3D" id="3.30.1360.230">
    <property type="entry name" value="Sufu, C-terminal domain"/>
    <property type="match status" value="1"/>
</dbReference>
<dbReference type="AlphaFoldDB" id="A0A7E6FM29"/>
<feature type="domain" description="Suppressor of fused-like" evidence="2">
    <location>
        <begin position="121"/>
        <end position="301"/>
    </location>
</feature>
<dbReference type="PANTHER" id="PTHR10928:SF2">
    <property type="entry name" value="SUPPRESSOR OF FUSED HOMOLOG"/>
    <property type="match status" value="1"/>
</dbReference>
<feature type="domain" description="Suppressor of fused C-terminal" evidence="3">
    <location>
        <begin position="315"/>
        <end position="514"/>
    </location>
</feature>
<dbReference type="RefSeq" id="XP_036368744.1">
    <property type="nucleotide sequence ID" value="XM_036512851.1"/>
</dbReference>
<dbReference type="KEGG" id="osn:115224100"/>
<dbReference type="GO" id="GO:0005737">
    <property type="term" value="C:cytoplasm"/>
    <property type="evidence" value="ECO:0007669"/>
    <property type="project" value="TreeGrafter"/>
</dbReference>
<evidence type="ECO:0000259" key="2">
    <source>
        <dbReference type="Pfam" id="PF05076"/>
    </source>
</evidence>
<dbReference type="PANTHER" id="PTHR10928">
    <property type="entry name" value="SUPPRESSOR OF FUSED"/>
    <property type="match status" value="1"/>
</dbReference>
<evidence type="ECO:0000313" key="5">
    <source>
        <dbReference type="RefSeq" id="XP_036368744.1"/>
    </source>
</evidence>
<dbReference type="InterPro" id="IPR007768">
    <property type="entry name" value="Suppressor_of_fused"/>
</dbReference>
<name>A0A7E6FM29_9MOLL</name>
<keyword evidence="4" id="KW-1185">Reference proteome</keyword>
<feature type="region of interest" description="Disordered" evidence="1">
    <location>
        <begin position="347"/>
        <end position="401"/>
    </location>
</feature>
<sequence length="553" mass="63602">MKQQQWPAEVTCREGVVCIKLQQAYVPSLFILLYKERSNLRKTTEYTYIYTYYICMFIVGEMEQRTNTAEMDTEKDNVDNRYVLDPHYDGLLAIDTACSQLYPDQPSPLQAAALQKFWLGGPDPLDYISIYSNNGKPEDNSIPAHWHYVTYGFSDLYGDNRVHQFTGPGKLSGFGFELTLRLKKKGNESNPPMWPAALLNKLATYVFQTGNILDVGDHIPWHKSMDDNPRSKSTIRHMLITEDPELTLLNTQYGTLEFRQVLGVTDDEMKSAQHWQGAGILELLKESKGVGSYFITDLDREKSLFEENPDLIKFVSEGIKNDGSNLGHVTAVCCWAEIIKREEDSCDENKAAKNMKEECETKLTRKKGDGEEEEQEEEKEEEQEQEEEGEEEENKETSEPIQVIKEVQLMFDVEAAELLPIVVKGRLKKGRFFVFHSGDEHVIHLVPSLSSQEHIFVSEEEPIKAEGAYLQIYCPQNLIEKMEEEVEIFEHLDEGMPELPIVFQFKNPNIFITITDCIETVKEDGVEKEPEEQQQQKEEDKPNNEMSRQTEDC</sequence>
<proteinExistence type="predicted"/>
<evidence type="ECO:0000259" key="3">
    <source>
        <dbReference type="Pfam" id="PF12470"/>
    </source>
</evidence>
<protein>
    <submittedName>
        <fullName evidence="5">Suppressor of fused homolog isoform X1</fullName>
    </submittedName>
</protein>
<dbReference type="InterPro" id="IPR020941">
    <property type="entry name" value="SUFU-like_domain"/>
</dbReference>
<dbReference type="InterPro" id="IPR024314">
    <property type="entry name" value="SUFU_C"/>
</dbReference>
<dbReference type="GO" id="GO:0005634">
    <property type="term" value="C:nucleus"/>
    <property type="evidence" value="ECO:0007669"/>
    <property type="project" value="TreeGrafter"/>
</dbReference>
<organism evidence="4 5">
    <name type="scientific">Octopus sinensis</name>
    <name type="common">East Asian common octopus</name>
    <dbReference type="NCBI Taxonomy" id="2607531"/>
    <lineage>
        <taxon>Eukaryota</taxon>
        <taxon>Metazoa</taxon>
        <taxon>Spiralia</taxon>
        <taxon>Lophotrochozoa</taxon>
        <taxon>Mollusca</taxon>
        <taxon>Cephalopoda</taxon>
        <taxon>Coleoidea</taxon>
        <taxon>Octopodiformes</taxon>
        <taxon>Octopoda</taxon>
        <taxon>Incirrata</taxon>
        <taxon>Octopodidae</taxon>
        <taxon>Octopus</taxon>
    </lineage>
</organism>
<reference evidence="5" key="1">
    <citation type="submission" date="2025-08" db="UniProtKB">
        <authorList>
            <consortium name="RefSeq"/>
        </authorList>
    </citation>
    <scope>IDENTIFICATION</scope>
</reference>
<feature type="compositionally biased region" description="Basic and acidic residues" evidence="1">
    <location>
        <begin position="534"/>
        <end position="553"/>
    </location>
</feature>
<evidence type="ECO:0000313" key="4">
    <source>
        <dbReference type="Proteomes" id="UP000515154"/>
    </source>
</evidence>
<dbReference type="InterPro" id="IPR037181">
    <property type="entry name" value="SUFU_N"/>
</dbReference>
<feature type="compositionally biased region" description="Acidic residues" evidence="1">
    <location>
        <begin position="370"/>
        <end position="394"/>
    </location>
</feature>
<dbReference type="Pfam" id="PF05076">
    <property type="entry name" value="SUFU"/>
    <property type="match status" value="1"/>
</dbReference>
<dbReference type="InterPro" id="IPR038489">
    <property type="entry name" value="SUFU_C_sf"/>
</dbReference>
<feature type="region of interest" description="Disordered" evidence="1">
    <location>
        <begin position="523"/>
        <end position="553"/>
    </location>
</feature>
<dbReference type="Pfam" id="PF12470">
    <property type="entry name" value="SUFU_C"/>
    <property type="match status" value="1"/>
</dbReference>
<feature type="compositionally biased region" description="Basic and acidic residues" evidence="1">
    <location>
        <begin position="347"/>
        <end position="369"/>
    </location>
</feature>
<dbReference type="Proteomes" id="UP000515154">
    <property type="component" value="Linkage group LG24"/>
</dbReference>